<reference evidence="1 2" key="1">
    <citation type="submission" date="2023-07" db="EMBL/GenBank/DDBJ databases">
        <title>Genomic Encyclopedia of Type Strains, Phase IV (KMG-IV): sequencing the most valuable type-strain genomes for metagenomic binning, comparative biology and taxonomic classification.</title>
        <authorList>
            <person name="Goeker M."/>
        </authorList>
    </citation>
    <scope>NUCLEOTIDE SEQUENCE [LARGE SCALE GENOMIC DNA]</scope>
    <source>
        <strain evidence="1 2">DSM 17723</strain>
    </source>
</reference>
<sequence length="36" mass="4396">MRLQNRESGDQQTVELKQRTNRLQFEINSKFNRDNT</sequence>
<comment type="caution">
    <text evidence="1">The sequence shown here is derived from an EMBL/GenBank/DDBJ whole genome shotgun (WGS) entry which is preliminary data.</text>
</comment>
<accession>A0ABT9YZI9</accession>
<protein>
    <submittedName>
        <fullName evidence="1">Uncharacterized protein</fullName>
    </submittedName>
</protein>
<evidence type="ECO:0000313" key="2">
    <source>
        <dbReference type="Proteomes" id="UP001232245"/>
    </source>
</evidence>
<evidence type="ECO:0000313" key="1">
    <source>
        <dbReference type="EMBL" id="MDQ0225414.1"/>
    </source>
</evidence>
<keyword evidence="2" id="KW-1185">Reference proteome</keyword>
<name>A0ABT9YZI9_9BACI</name>
<organism evidence="1 2">
    <name type="scientific">Metabacillus niabensis</name>
    <dbReference type="NCBI Taxonomy" id="324854"/>
    <lineage>
        <taxon>Bacteria</taxon>
        <taxon>Bacillati</taxon>
        <taxon>Bacillota</taxon>
        <taxon>Bacilli</taxon>
        <taxon>Bacillales</taxon>
        <taxon>Bacillaceae</taxon>
        <taxon>Metabacillus</taxon>
    </lineage>
</organism>
<dbReference type="EMBL" id="JAUSTZ010000003">
    <property type="protein sequence ID" value="MDQ0225414.1"/>
    <property type="molecule type" value="Genomic_DNA"/>
</dbReference>
<proteinExistence type="predicted"/>
<dbReference type="Proteomes" id="UP001232245">
    <property type="component" value="Unassembled WGS sequence"/>
</dbReference>
<gene>
    <name evidence="1" type="ORF">J2S02_001758</name>
</gene>